<dbReference type="Pfam" id="PF00698">
    <property type="entry name" value="Acyl_transf_1"/>
    <property type="match status" value="1"/>
</dbReference>
<dbReference type="SUPFAM" id="SSF52151">
    <property type="entry name" value="FabD/lysophospholipase-like"/>
    <property type="match status" value="1"/>
</dbReference>
<feature type="domain" description="Malonyl-CoA:ACP transacylase (MAT)" evidence="5">
    <location>
        <begin position="8"/>
        <end position="322"/>
    </location>
</feature>
<evidence type="ECO:0000256" key="2">
    <source>
        <dbReference type="ARBA" id="ARBA00022679"/>
    </source>
</evidence>
<dbReference type="GO" id="GO:0006633">
    <property type="term" value="P:fatty acid biosynthetic process"/>
    <property type="evidence" value="ECO:0007669"/>
    <property type="project" value="TreeGrafter"/>
</dbReference>
<dbReference type="Proteomes" id="UP000769528">
    <property type="component" value="Unassembled WGS sequence"/>
</dbReference>
<dbReference type="PANTHER" id="PTHR42681">
    <property type="entry name" value="MALONYL-COA-ACYL CARRIER PROTEIN TRANSACYLASE, MITOCHONDRIAL"/>
    <property type="match status" value="1"/>
</dbReference>
<keyword evidence="3" id="KW-0012">Acyltransferase</keyword>
<dbReference type="GO" id="GO:0005739">
    <property type="term" value="C:mitochondrion"/>
    <property type="evidence" value="ECO:0007669"/>
    <property type="project" value="TreeGrafter"/>
</dbReference>
<organism evidence="6 7">
    <name type="scientific">Wickerhamomyces mucosus</name>
    <dbReference type="NCBI Taxonomy" id="1378264"/>
    <lineage>
        <taxon>Eukaryota</taxon>
        <taxon>Fungi</taxon>
        <taxon>Dikarya</taxon>
        <taxon>Ascomycota</taxon>
        <taxon>Saccharomycotina</taxon>
        <taxon>Saccharomycetes</taxon>
        <taxon>Phaffomycetales</taxon>
        <taxon>Wickerhamomycetaceae</taxon>
        <taxon>Wickerhamomyces</taxon>
    </lineage>
</organism>
<reference evidence="6" key="1">
    <citation type="journal article" date="2021" name="Open Biol.">
        <title>Shared evolutionary footprints suggest mitochondrial oxidative damage underlies multiple complex I losses in fungi.</title>
        <authorList>
            <person name="Schikora-Tamarit M.A."/>
            <person name="Marcet-Houben M."/>
            <person name="Nosek J."/>
            <person name="Gabaldon T."/>
        </authorList>
    </citation>
    <scope>NUCLEOTIDE SEQUENCE</scope>
    <source>
        <strain evidence="6">CBS6341</strain>
    </source>
</reference>
<evidence type="ECO:0000256" key="1">
    <source>
        <dbReference type="ARBA" id="ARBA00013258"/>
    </source>
</evidence>
<dbReference type="EMBL" id="JAEUBF010000949">
    <property type="protein sequence ID" value="KAH3673672.1"/>
    <property type="molecule type" value="Genomic_DNA"/>
</dbReference>
<dbReference type="Gene3D" id="3.40.366.10">
    <property type="entry name" value="Malonyl-Coenzyme A Acyl Carrier Protein, domain 2"/>
    <property type="match status" value="1"/>
</dbReference>
<dbReference type="InterPro" id="IPR014043">
    <property type="entry name" value="Acyl_transferase_dom"/>
</dbReference>
<dbReference type="InterPro" id="IPR016035">
    <property type="entry name" value="Acyl_Trfase/lysoPLipase"/>
</dbReference>
<dbReference type="PANTHER" id="PTHR42681:SF1">
    <property type="entry name" value="MALONYL-COA-ACYL CARRIER PROTEIN TRANSACYLASE, MITOCHONDRIAL"/>
    <property type="match status" value="1"/>
</dbReference>
<gene>
    <name evidence="6" type="ORF">WICMUC_003575</name>
</gene>
<dbReference type="InterPro" id="IPR050858">
    <property type="entry name" value="Mal-CoA-ACP_Trans/PKS_FabD"/>
</dbReference>
<evidence type="ECO:0000313" key="7">
    <source>
        <dbReference type="Proteomes" id="UP000769528"/>
    </source>
</evidence>
<keyword evidence="2" id="KW-0808">Transferase</keyword>
<evidence type="ECO:0000313" key="6">
    <source>
        <dbReference type="EMBL" id="KAH3673672.1"/>
    </source>
</evidence>
<dbReference type="EC" id="2.3.1.39" evidence="1"/>
<reference evidence="6" key="2">
    <citation type="submission" date="2021-01" db="EMBL/GenBank/DDBJ databases">
        <authorList>
            <person name="Schikora-Tamarit M.A."/>
        </authorList>
    </citation>
    <scope>NUCLEOTIDE SEQUENCE</scope>
    <source>
        <strain evidence="6">CBS6341</strain>
    </source>
</reference>
<accession>A0A9P8PKT4</accession>
<dbReference type="InterPro" id="IPR001227">
    <property type="entry name" value="Ac_transferase_dom_sf"/>
</dbReference>
<dbReference type="AlphaFoldDB" id="A0A9P8PKT4"/>
<protein>
    <recommendedName>
        <fullName evidence="1">[acyl-carrier-protein] S-malonyltransferase</fullName>
        <ecNumber evidence="1">2.3.1.39</ecNumber>
    </recommendedName>
</protein>
<evidence type="ECO:0000256" key="4">
    <source>
        <dbReference type="ARBA" id="ARBA00048462"/>
    </source>
</evidence>
<comment type="catalytic activity">
    <reaction evidence="4">
        <text>holo-[ACP] + malonyl-CoA = malonyl-[ACP] + CoA</text>
        <dbReference type="Rhea" id="RHEA:41792"/>
        <dbReference type="Rhea" id="RHEA-COMP:9623"/>
        <dbReference type="Rhea" id="RHEA-COMP:9685"/>
        <dbReference type="ChEBI" id="CHEBI:57287"/>
        <dbReference type="ChEBI" id="CHEBI:57384"/>
        <dbReference type="ChEBI" id="CHEBI:64479"/>
        <dbReference type="ChEBI" id="CHEBI:78449"/>
        <dbReference type="EC" id="2.3.1.39"/>
    </reaction>
</comment>
<name>A0A9P8PKT4_9ASCO</name>
<dbReference type="GO" id="GO:0004314">
    <property type="term" value="F:[acyl-carrier-protein] S-malonyltransferase activity"/>
    <property type="evidence" value="ECO:0007669"/>
    <property type="project" value="UniProtKB-EC"/>
</dbReference>
<dbReference type="OrthoDB" id="541883at2759"/>
<evidence type="ECO:0000259" key="5">
    <source>
        <dbReference type="SMART" id="SM00827"/>
    </source>
</evidence>
<comment type="caution">
    <text evidence="6">The sequence shown here is derived from an EMBL/GenBank/DDBJ whole genome shotgun (WGS) entry which is preliminary data.</text>
</comment>
<dbReference type="SMART" id="SM00827">
    <property type="entry name" value="PKS_AT"/>
    <property type="match status" value="1"/>
</dbReference>
<dbReference type="InterPro" id="IPR016036">
    <property type="entry name" value="Malonyl_transacylase_ACP-bd"/>
</dbReference>
<keyword evidence="7" id="KW-1185">Reference proteome</keyword>
<sequence length="337" mass="38162">MAIKRILTFPGQGHSLSQEYLRSLQSSYDLTIFKEILSNRISTSFTNRLLQERENYNPSNFLGKTSNSQPAIVGLSSLITSKLKEHDIDIKPDYLIGHSLGELSTFLYNDIIDIDLGLYLARKRGKYMEQCIKKGGERKKTRKKFGLFAVLIPRATPNGPEIVQEGIDEHFKDLIYISNINSERQIVISGDIESLKIFGQILKKTHGLKLIKLTADVPFHSPYLREAEEKFTDLIAKVGLLKEKSLLKYPIISNIDGKVISEATEALLGFTRCFTKPVQFAKSIQQLNEGDDKYRFINLGPNGNVIQGLVKSNLRDDKIIENEVLQTPEEIASFKLR</sequence>
<dbReference type="Gene3D" id="3.30.70.250">
    <property type="entry name" value="Malonyl-CoA ACP transacylase, ACP-binding"/>
    <property type="match status" value="1"/>
</dbReference>
<dbReference type="SUPFAM" id="SSF55048">
    <property type="entry name" value="Probable ACP-binding domain of malonyl-CoA ACP transacylase"/>
    <property type="match status" value="1"/>
</dbReference>
<evidence type="ECO:0000256" key="3">
    <source>
        <dbReference type="ARBA" id="ARBA00023315"/>
    </source>
</evidence>
<proteinExistence type="predicted"/>